<keyword evidence="1" id="KW-0812">Transmembrane</keyword>
<dbReference type="InterPro" id="IPR003848">
    <property type="entry name" value="DUF218"/>
</dbReference>
<proteinExistence type="predicted"/>
<reference evidence="3 5" key="1">
    <citation type="submission" date="2017-11" db="EMBL/GenBank/DDBJ databases">
        <authorList>
            <person name="Han C.G."/>
        </authorList>
    </citation>
    <scope>NUCLEOTIDE SEQUENCE [LARGE SCALE GENOMIC DNA]</scope>
    <source>
        <strain evidence="3 5">HCNT1</strain>
    </source>
</reference>
<reference evidence="4" key="3">
    <citation type="submission" date="2022-09" db="EMBL/GenBank/DDBJ databases">
        <title>Australian commercial rhizobial inoculants.</title>
        <authorList>
            <person name="Kohlmeier M.G."/>
            <person name="O'Hara G.W."/>
            <person name="Colombi E."/>
            <person name="Ramsay J.P."/>
            <person name="Terpolilli J."/>
        </authorList>
    </citation>
    <scope>NUCLEOTIDE SEQUENCE</scope>
    <source>
        <strain evidence="4">WSM1592</strain>
        <plasmid evidence="4">pWSM1592_1</plasmid>
    </source>
</reference>
<dbReference type="AlphaFoldDB" id="A0A2N0D9R8"/>
<evidence type="ECO:0000313" key="5">
    <source>
        <dbReference type="Proteomes" id="UP000232164"/>
    </source>
</evidence>
<dbReference type="EMBL" id="CP104144">
    <property type="protein sequence ID" value="UWU18226.1"/>
    <property type="molecule type" value="Genomic_DNA"/>
</dbReference>
<dbReference type="CDD" id="cd06259">
    <property type="entry name" value="YdcF-like"/>
    <property type="match status" value="1"/>
</dbReference>
<keyword evidence="1" id="KW-0472">Membrane</keyword>
<keyword evidence="1" id="KW-1133">Transmembrane helix</keyword>
<evidence type="ECO:0000313" key="6">
    <source>
        <dbReference type="Proteomes" id="UP001060123"/>
    </source>
</evidence>
<dbReference type="EMBL" id="PIQN01000009">
    <property type="protein sequence ID" value="PKA42826.1"/>
    <property type="molecule type" value="Genomic_DNA"/>
</dbReference>
<evidence type="ECO:0000256" key="1">
    <source>
        <dbReference type="SAM" id="Phobius"/>
    </source>
</evidence>
<name>A0A2N0D9R8_RHISU</name>
<dbReference type="GO" id="GO:0043164">
    <property type="term" value="P:Gram-negative-bacterium-type cell wall biogenesis"/>
    <property type="evidence" value="ECO:0007669"/>
    <property type="project" value="TreeGrafter"/>
</dbReference>
<protein>
    <submittedName>
        <fullName evidence="3">YdcF family protein</fullName>
    </submittedName>
</protein>
<keyword evidence="6" id="KW-1185">Reference proteome</keyword>
<feature type="transmembrane region" description="Helical" evidence="1">
    <location>
        <begin position="46"/>
        <end position="70"/>
    </location>
</feature>
<feature type="domain" description="DUF218" evidence="2">
    <location>
        <begin position="122"/>
        <end position="288"/>
    </location>
</feature>
<dbReference type="InterPro" id="IPR051599">
    <property type="entry name" value="Cell_Envelope_Assoc"/>
</dbReference>
<evidence type="ECO:0000313" key="3">
    <source>
        <dbReference type="EMBL" id="PKA42826.1"/>
    </source>
</evidence>
<dbReference type="RefSeq" id="WP_051336638.1">
    <property type="nucleotide sequence ID" value="NZ_CP104144.1"/>
</dbReference>
<dbReference type="Gene3D" id="3.40.50.620">
    <property type="entry name" value="HUPs"/>
    <property type="match status" value="1"/>
</dbReference>
<dbReference type="PANTHER" id="PTHR30336">
    <property type="entry name" value="INNER MEMBRANE PROTEIN, PROBABLE PERMEASE"/>
    <property type="match status" value="1"/>
</dbReference>
<sequence>MYAVELAARQLTKKDYVGWFFFFPNAVYCLLHVYSERSQEPQVFFVLSKLLAAFLVLSNLIGLMAFVGIVALAMRRFRAARILLIVSTVLLLIVGWFPVGSAGLLVLEDRFPQPAIQDNVTGIVVLGGEIDTDISTERQTITLTDAGERLTKTAALSLLYPNARILLSGGTANLLSAEEKSEAAVARDLLVEIGVPEKRIELEGRSRNTCENAVESKAVASPKPGESWLLVTSAFHMPRAVACFRAADFPVIPYPVGYRARPSDVGRPTRSVSMGLYLADLAAHEWIGLVAYHLAMRTELFPSPDR</sequence>
<evidence type="ECO:0000259" key="2">
    <source>
        <dbReference type="Pfam" id="PF02698"/>
    </source>
</evidence>
<dbReference type="GO" id="GO:0005886">
    <property type="term" value="C:plasma membrane"/>
    <property type="evidence" value="ECO:0007669"/>
    <property type="project" value="TreeGrafter"/>
</dbReference>
<gene>
    <name evidence="3" type="ORF">CWR43_15570</name>
    <name evidence="4" type="ORF">N2599_23470</name>
</gene>
<dbReference type="Proteomes" id="UP001060123">
    <property type="component" value="Plasmid pWSM1592_1"/>
</dbReference>
<geneLocation type="plasmid" evidence="4 6">
    <name>pWSM1592_1</name>
</geneLocation>
<dbReference type="GO" id="GO:0000270">
    <property type="term" value="P:peptidoglycan metabolic process"/>
    <property type="evidence" value="ECO:0007669"/>
    <property type="project" value="TreeGrafter"/>
</dbReference>
<dbReference type="InterPro" id="IPR014729">
    <property type="entry name" value="Rossmann-like_a/b/a_fold"/>
</dbReference>
<dbReference type="Proteomes" id="UP000232164">
    <property type="component" value="Unassembled WGS sequence"/>
</dbReference>
<feature type="transmembrane region" description="Helical" evidence="1">
    <location>
        <begin position="16"/>
        <end position="34"/>
    </location>
</feature>
<accession>A0A2N0D9R8</accession>
<feature type="transmembrane region" description="Helical" evidence="1">
    <location>
        <begin position="82"/>
        <end position="107"/>
    </location>
</feature>
<dbReference type="Pfam" id="PF02698">
    <property type="entry name" value="DUF218"/>
    <property type="match status" value="1"/>
</dbReference>
<reference evidence="3 5" key="2">
    <citation type="submission" date="2017-12" db="EMBL/GenBank/DDBJ databases">
        <title>Genome sequence of Rhizobium sullae HCNT1 isolated from Sulla coronaria nodules and featuring peculiar denitrification phenotypes.</title>
        <authorList>
            <person name="De Diego-Diaz B."/>
            <person name="Treu L."/>
            <person name="Campanaro S."/>
            <person name="Da Silva Duarte V."/>
            <person name="Basaglia M."/>
            <person name="Favaro L."/>
            <person name="Casella S."/>
            <person name="Squartini A."/>
        </authorList>
    </citation>
    <scope>NUCLEOTIDE SEQUENCE [LARGE SCALE GENOMIC DNA]</scope>
    <source>
        <strain evidence="3 5">HCNT1</strain>
    </source>
</reference>
<keyword evidence="4" id="KW-0614">Plasmid</keyword>
<organism evidence="3 5">
    <name type="scientific">Rhizobium sullae</name>
    <name type="common">Rhizobium hedysari</name>
    <dbReference type="NCBI Taxonomy" id="50338"/>
    <lineage>
        <taxon>Bacteria</taxon>
        <taxon>Pseudomonadati</taxon>
        <taxon>Pseudomonadota</taxon>
        <taxon>Alphaproteobacteria</taxon>
        <taxon>Hyphomicrobiales</taxon>
        <taxon>Rhizobiaceae</taxon>
        <taxon>Rhizobium/Agrobacterium group</taxon>
        <taxon>Rhizobium</taxon>
    </lineage>
</organism>
<dbReference type="PANTHER" id="PTHR30336:SF4">
    <property type="entry name" value="ENVELOPE BIOGENESIS FACTOR ELYC"/>
    <property type="match status" value="1"/>
</dbReference>
<evidence type="ECO:0000313" key="4">
    <source>
        <dbReference type="EMBL" id="UWU18226.1"/>
    </source>
</evidence>